<comment type="similarity">
    <text evidence="2">Belongs to the ABC transporter superfamily. ABCG family. Eye pigment precursor importer (TC 3.A.1.204) subfamily.</text>
</comment>
<evidence type="ECO:0000256" key="8">
    <source>
        <dbReference type="ARBA" id="ARBA00023136"/>
    </source>
</evidence>
<keyword evidence="4 10" id="KW-0812">Transmembrane</keyword>
<feature type="transmembrane region" description="Helical" evidence="10">
    <location>
        <begin position="403"/>
        <end position="420"/>
    </location>
</feature>
<dbReference type="GeneTree" id="ENSGT00940000157985"/>
<organism evidence="12 13">
    <name type="scientific">Ornithorhynchus anatinus</name>
    <name type="common">Duckbill platypus</name>
    <dbReference type="NCBI Taxonomy" id="9258"/>
    <lineage>
        <taxon>Eukaryota</taxon>
        <taxon>Metazoa</taxon>
        <taxon>Chordata</taxon>
        <taxon>Craniata</taxon>
        <taxon>Vertebrata</taxon>
        <taxon>Euteleostomi</taxon>
        <taxon>Mammalia</taxon>
        <taxon>Monotremata</taxon>
        <taxon>Ornithorhynchidae</taxon>
        <taxon>Ornithorhynchus</taxon>
    </lineage>
</organism>
<keyword evidence="6" id="KW-0067">ATP-binding</keyword>
<dbReference type="GO" id="GO:0016887">
    <property type="term" value="F:ATP hydrolysis activity"/>
    <property type="evidence" value="ECO:0007669"/>
    <property type="project" value="Ensembl"/>
</dbReference>
<dbReference type="GO" id="GO:0010949">
    <property type="term" value="P:negative regulation of intestinal phytosterol absorption"/>
    <property type="evidence" value="ECO:0007669"/>
    <property type="project" value="Ensembl"/>
</dbReference>
<dbReference type="HOGENOM" id="CLU_000604_57_5_1"/>
<evidence type="ECO:0000313" key="13">
    <source>
        <dbReference type="Proteomes" id="UP000002279"/>
    </source>
</evidence>
<gene>
    <name evidence="12" type="primary">ABCG5</name>
</gene>
<keyword evidence="7 10" id="KW-1133">Transmembrane helix</keyword>
<protein>
    <submittedName>
        <fullName evidence="12">ATP binding cassette subfamily G member 5</fullName>
    </submittedName>
</protein>
<dbReference type="GO" id="GO:0042632">
    <property type="term" value="P:cholesterol homeostasis"/>
    <property type="evidence" value="ECO:0000318"/>
    <property type="project" value="GO_Central"/>
</dbReference>
<evidence type="ECO:0000256" key="5">
    <source>
        <dbReference type="ARBA" id="ARBA00022741"/>
    </source>
</evidence>
<dbReference type="GO" id="GO:0033344">
    <property type="term" value="P:cholesterol efflux"/>
    <property type="evidence" value="ECO:0000318"/>
    <property type="project" value="GO_Central"/>
</dbReference>
<dbReference type="CDD" id="cd03234">
    <property type="entry name" value="ABCG_White"/>
    <property type="match status" value="1"/>
</dbReference>
<feature type="domain" description="ABC transporter" evidence="11">
    <location>
        <begin position="51"/>
        <end position="306"/>
    </location>
</feature>
<evidence type="ECO:0000256" key="7">
    <source>
        <dbReference type="ARBA" id="ARBA00022989"/>
    </source>
</evidence>
<sequence>MPSPPCPRRLAEMREAPPTNTPGGPLSRKPRDRGHDDAADATDSSPPPFSFSIHDASYAVSERVGPWWTAGVGGQKWTRQILKGVSLYLESGQMLGVLGSSGSGKTTLLDALSGRLRQRGTSVGDVCVNGHPLRPDRFQDCISYALQEDTLLGYLTVRETLMYTAQLVVGTGSPDFFRRKVESVMAELSLSHAADTLIGSHATGGISNGERRRVSIAAQLLRDPKIMLLDEPTTGLDCTASRQIVTLLSTLARRDRVVVLTVHQPRSELFQLFDKIALMSSGELVFCGTPTEMLDFFRDCSYPCPDHSNPFDFYMDLTSVDTQNREREQETTRGVQLLIAAFQNSAAYLHTLESIQRAKRPESSPPTPLRTTQPPGTLSKLGVLLRRVTRNLLRNKLAVTMRLSQNLIFGLFLVFCLLHVQSDVVRGAVQDRVGLVYQCVAATPYTGMLNAVALFPALRAVSDRESQDGLYQKWHMALAYMLHLIPFSVISVLLFSSFTYWTVGLYPSAARFGYFSAAILVPHLMGELMTVGLLALVRDPNMVNSAVALMNIAGVLVGSGLLRSIENTPLPFQVLSYLTFQKYGSEILIVNEFQGQNFTCGSSNTSIATSPFCAFSQGDVYIERTRPQAPARFTSDFLILYAFVPALAALGLAGFKVRDRLIGR</sequence>
<evidence type="ECO:0000256" key="6">
    <source>
        <dbReference type="ARBA" id="ARBA00022840"/>
    </source>
</evidence>
<keyword evidence="13" id="KW-1185">Reference proteome</keyword>
<evidence type="ECO:0000256" key="9">
    <source>
        <dbReference type="SAM" id="MobiDB-lite"/>
    </source>
</evidence>
<dbReference type="FunFam" id="3.40.50.300:FF:003269">
    <property type="entry name" value="ATP binding cassette subfamily G member 5"/>
    <property type="match status" value="1"/>
</dbReference>
<evidence type="ECO:0000256" key="3">
    <source>
        <dbReference type="ARBA" id="ARBA00022448"/>
    </source>
</evidence>
<proteinExistence type="inferred from homology"/>
<dbReference type="GO" id="GO:0043235">
    <property type="term" value="C:receptor complex"/>
    <property type="evidence" value="ECO:0007669"/>
    <property type="project" value="Ensembl"/>
</dbReference>
<dbReference type="GO" id="GO:0046982">
    <property type="term" value="F:protein heterodimerization activity"/>
    <property type="evidence" value="ECO:0007669"/>
    <property type="project" value="Ensembl"/>
</dbReference>
<reference evidence="12" key="2">
    <citation type="submission" date="2025-09" db="UniProtKB">
        <authorList>
            <consortium name="Ensembl"/>
        </authorList>
    </citation>
    <scope>IDENTIFICATION</scope>
    <source>
        <strain evidence="12">Glennie</strain>
    </source>
</reference>
<dbReference type="FunCoup" id="F6U8S0">
    <property type="interactions" value="72"/>
</dbReference>
<dbReference type="SUPFAM" id="SSF52540">
    <property type="entry name" value="P-loop containing nucleoside triphosphate hydrolases"/>
    <property type="match status" value="1"/>
</dbReference>
<dbReference type="GO" id="GO:0043190">
    <property type="term" value="C:ATP-binding cassette (ABC) transporter complex"/>
    <property type="evidence" value="ECO:0000318"/>
    <property type="project" value="GO_Central"/>
</dbReference>
<dbReference type="SMART" id="SM00382">
    <property type="entry name" value="AAA"/>
    <property type="match status" value="1"/>
</dbReference>
<dbReference type="InterPro" id="IPR027417">
    <property type="entry name" value="P-loop_NTPase"/>
</dbReference>
<dbReference type="RefSeq" id="XP_028928101.1">
    <property type="nucleotide sequence ID" value="XM_029072268.2"/>
</dbReference>
<dbReference type="GO" id="GO:0042626">
    <property type="term" value="F:ATPase-coupled transmembrane transporter activity"/>
    <property type="evidence" value="ECO:0000318"/>
    <property type="project" value="GO_Central"/>
</dbReference>
<dbReference type="AlphaFoldDB" id="F6U8S0"/>
<reference evidence="12" key="1">
    <citation type="submission" date="2025-08" db="UniProtKB">
        <authorList>
            <consortium name="Ensembl"/>
        </authorList>
    </citation>
    <scope>IDENTIFICATION</scope>
    <source>
        <strain evidence="12">Glennie</strain>
    </source>
</reference>
<feature type="transmembrane region" description="Helical" evidence="10">
    <location>
        <begin position="637"/>
        <end position="655"/>
    </location>
</feature>
<feature type="transmembrane region" description="Helical" evidence="10">
    <location>
        <begin position="543"/>
        <end position="562"/>
    </location>
</feature>
<dbReference type="KEGG" id="oaa:103168843"/>
<dbReference type="PANTHER" id="PTHR48041:SF113">
    <property type="entry name" value="ATP-BINDING CASSETTE SUB-FAMILY G MEMBER 5"/>
    <property type="match status" value="1"/>
</dbReference>
<feature type="region of interest" description="Disordered" evidence="9">
    <location>
        <begin position="1"/>
        <end position="48"/>
    </location>
</feature>
<dbReference type="Bgee" id="ENSOANG00000002850">
    <property type="expression patterns" value="Expressed in liver and 2 other cell types or tissues"/>
</dbReference>
<dbReference type="OMA" id="RVRPWWD"/>
<evidence type="ECO:0000256" key="10">
    <source>
        <dbReference type="SAM" id="Phobius"/>
    </source>
</evidence>
<dbReference type="GO" id="GO:0045796">
    <property type="term" value="P:negative regulation of intestinal cholesterol absorption"/>
    <property type="evidence" value="ECO:0007669"/>
    <property type="project" value="Ensembl"/>
</dbReference>
<evidence type="ECO:0000256" key="1">
    <source>
        <dbReference type="ARBA" id="ARBA00004141"/>
    </source>
</evidence>
<dbReference type="InterPro" id="IPR003439">
    <property type="entry name" value="ABC_transporter-like_ATP-bd"/>
</dbReference>
<dbReference type="eggNOG" id="KOG0061">
    <property type="taxonomic scope" value="Eukaryota"/>
</dbReference>
<keyword evidence="8 10" id="KW-0472">Membrane</keyword>
<dbReference type="GeneID" id="103168843"/>
<dbReference type="InterPro" id="IPR050352">
    <property type="entry name" value="ABCG_transporters"/>
</dbReference>
<keyword evidence="3" id="KW-0813">Transport</keyword>
<dbReference type="Gene3D" id="3.40.50.300">
    <property type="entry name" value="P-loop containing nucleotide triphosphate hydrolases"/>
    <property type="match status" value="1"/>
</dbReference>
<dbReference type="GO" id="GO:0005886">
    <property type="term" value="C:plasma membrane"/>
    <property type="evidence" value="ECO:0000318"/>
    <property type="project" value="GO_Central"/>
</dbReference>
<keyword evidence="5" id="KW-0547">Nucleotide-binding</keyword>
<dbReference type="STRING" id="9258.ENSOANP00000004532"/>
<dbReference type="Proteomes" id="UP000002279">
    <property type="component" value="Unplaced"/>
</dbReference>
<evidence type="ECO:0000256" key="4">
    <source>
        <dbReference type="ARBA" id="ARBA00022692"/>
    </source>
</evidence>
<name>F6U8S0_ORNAN</name>
<dbReference type="Pfam" id="PF19055">
    <property type="entry name" value="ABC2_membrane_7"/>
    <property type="match status" value="1"/>
</dbReference>
<feature type="transmembrane region" description="Helical" evidence="10">
    <location>
        <begin position="478"/>
        <end position="501"/>
    </location>
</feature>
<feature type="transmembrane region" description="Helical" evidence="10">
    <location>
        <begin position="513"/>
        <end position="536"/>
    </location>
</feature>
<dbReference type="Pfam" id="PF00005">
    <property type="entry name" value="ABC_tran"/>
    <property type="match status" value="1"/>
</dbReference>
<dbReference type="InterPro" id="IPR013525">
    <property type="entry name" value="ABC2_TM"/>
</dbReference>
<dbReference type="Pfam" id="PF01061">
    <property type="entry name" value="ABC2_membrane"/>
    <property type="match status" value="1"/>
</dbReference>
<dbReference type="GO" id="GO:0120020">
    <property type="term" value="F:cholesterol transfer activity"/>
    <property type="evidence" value="ECO:0007669"/>
    <property type="project" value="Ensembl"/>
</dbReference>
<dbReference type="GO" id="GO:0016324">
    <property type="term" value="C:apical plasma membrane"/>
    <property type="evidence" value="ECO:0000318"/>
    <property type="project" value="GO_Central"/>
</dbReference>
<evidence type="ECO:0000259" key="11">
    <source>
        <dbReference type="PROSITE" id="PS50893"/>
    </source>
</evidence>
<evidence type="ECO:0000256" key="2">
    <source>
        <dbReference type="ARBA" id="ARBA00005814"/>
    </source>
</evidence>
<dbReference type="InterPro" id="IPR043926">
    <property type="entry name" value="ABCG_dom"/>
</dbReference>
<dbReference type="OrthoDB" id="66620at2759"/>
<dbReference type="CTD" id="64240"/>
<dbReference type="GO" id="GO:0140359">
    <property type="term" value="F:ABC-type transporter activity"/>
    <property type="evidence" value="ECO:0007669"/>
    <property type="project" value="InterPro"/>
</dbReference>
<dbReference type="Ensembl" id="ENSOANT00000004533.3">
    <property type="protein sequence ID" value="ENSOANP00000004532.2"/>
    <property type="gene ID" value="ENSOANG00000002850.3"/>
</dbReference>
<dbReference type="PANTHER" id="PTHR48041">
    <property type="entry name" value="ABC TRANSPORTER G FAMILY MEMBER 28"/>
    <property type="match status" value="1"/>
</dbReference>
<feature type="region of interest" description="Disordered" evidence="9">
    <location>
        <begin position="357"/>
        <end position="377"/>
    </location>
</feature>
<dbReference type="GO" id="GO:0055085">
    <property type="term" value="P:transmembrane transport"/>
    <property type="evidence" value="ECO:0000318"/>
    <property type="project" value="GO_Central"/>
</dbReference>
<accession>F6U8S0</accession>
<dbReference type="InParanoid" id="F6U8S0"/>
<evidence type="ECO:0000313" key="12">
    <source>
        <dbReference type="Ensembl" id="ENSOANP00000004532.2"/>
    </source>
</evidence>
<dbReference type="PROSITE" id="PS50893">
    <property type="entry name" value="ABC_TRANSPORTER_2"/>
    <property type="match status" value="1"/>
</dbReference>
<dbReference type="GO" id="GO:0005524">
    <property type="term" value="F:ATP binding"/>
    <property type="evidence" value="ECO:0007669"/>
    <property type="project" value="UniProtKB-KW"/>
</dbReference>
<dbReference type="InterPro" id="IPR003593">
    <property type="entry name" value="AAA+_ATPase"/>
</dbReference>
<comment type="subcellular location">
    <subcellularLocation>
        <location evidence="1">Membrane</location>
        <topology evidence="1">Multi-pass membrane protein</topology>
    </subcellularLocation>
</comment>